<dbReference type="InterPro" id="IPR051616">
    <property type="entry name" value="Cul2-RING_E3_ligase_SR"/>
</dbReference>
<dbReference type="PROSITE" id="PS50088">
    <property type="entry name" value="ANK_REPEAT"/>
    <property type="match status" value="3"/>
</dbReference>
<dbReference type="InterPro" id="IPR002110">
    <property type="entry name" value="Ankyrin_rpt"/>
</dbReference>
<reference evidence="3 4" key="1">
    <citation type="submission" date="2021-06" db="EMBL/GenBank/DDBJ databases">
        <title>Genome sequence of Babesia caballi.</title>
        <authorList>
            <person name="Yamagishi J."/>
            <person name="Kidaka T."/>
            <person name="Ochi A."/>
        </authorList>
    </citation>
    <scope>NUCLEOTIDE SEQUENCE [LARGE SCALE GENOMIC DNA]</scope>
    <source>
        <strain evidence="3">USDA-D6B2</strain>
    </source>
</reference>
<dbReference type="GeneID" id="94193340"/>
<name>A0AAV4LQH2_BABCB</name>
<dbReference type="RefSeq" id="XP_067713928.1">
    <property type="nucleotide sequence ID" value="XM_067857827.1"/>
</dbReference>
<dbReference type="SUPFAM" id="SSF48403">
    <property type="entry name" value="Ankyrin repeat"/>
    <property type="match status" value="1"/>
</dbReference>
<dbReference type="EMBL" id="BPLF01000001">
    <property type="protein sequence ID" value="GIX61857.1"/>
    <property type="molecule type" value="Genomic_DNA"/>
</dbReference>
<feature type="region of interest" description="Disordered" evidence="2">
    <location>
        <begin position="318"/>
        <end position="352"/>
    </location>
</feature>
<keyword evidence="1" id="KW-0040">ANK repeat</keyword>
<dbReference type="InterPro" id="IPR011990">
    <property type="entry name" value="TPR-like_helical_dom_sf"/>
</dbReference>
<evidence type="ECO:0000313" key="4">
    <source>
        <dbReference type="Proteomes" id="UP001497744"/>
    </source>
</evidence>
<evidence type="ECO:0000256" key="1">
    <source>
        <dbReference type="PROSITE-ProRule" id="PRU00023"/>
    </source>
</evidence>
<dbReference type="Gene3D" id="1.25.40.10">
    <property type="entry name" value="Tetratricopeptide repeat domain"/>
    <property type="match status" value="1"/>
</dbReference>
<organism evidence="3 4">
    <name type="scientific">Babesia caballi</name>
    <dbReference type="NCBI Taxonomy" id="5871"/>
    <lineage>
        <taxon>Eukaryota</taxon>
        <taxon>Sar</taxon>
        <taxon>Alveolata</taxon>
        <taxon>Apicomplexa</taxon>
        <taxon>Aconoidasida</taxon>
        <taxon>Piroplasmida</taxon>
        <taxon>Babesiidae</taxon>
        <taxon>Babesia</taxon>
    </lineage>
</organism>
<dbReference type="PROSITE" id="PS50297">
    <property type="entry name" value="ANK_REP_REGION"/>
    <property type="match status" value="3"/>
</dbReference>
<dbReference type="Gene3D" id="1.25.40.20">
    <property type="entry name" value="Ankyrin repeat-containing domain"/>
    <property type="match status" value="2"/>
</dbReference>
<dbReference type="PANTHER" id="PTHR46224">
    <property type="entry name" value="ANKYRIN REPEAT FAMILY PROTEIN"/>
    <property type="match status" value="1"/>
</dbReference>
<keyword evidence="4" id="KW-1185">Reference proteome</keyword>
<feature type="repeat" description="ANK" evidence="1">
    <location>
        <begin position="150"/>
        <end position="182"/>
    </location>
</feature>
<sequence length="487" mass="52192">MDVIGEATKAVEAVMDACYGGSLAELQISVRRLISVGAPEQPPNADEASKPDASGTFSCDELSALESLRDSKHHGVAHIAAAGGNLIVLQYLLAALPSLAHVEDDNGENPLFYAIRAATGRSESGRSSADFLSCVLLLLARCGPNSLSKSGASALHVAVELGATEVCRLLVENHADVDVYSKDYGTPLTVAVIRGYVDIVEFLLSHGAQPDGIPSPGSARRAVIDCRFPPPLVFACSSGQGRVCDLLLAAGASLSLGDSEGWTPLHCAAEVGSVEIVKKLLSRNADCNVKVQGKTPYYLAVWNGHGAVATLLRDRTEDKGPVDFTEPPAMSVEQPDPMPDPSTYTFPGPREERDRLVGNLRETGRVLVSRKEYDNACETYSRAIALLAGDNDSPSEPLSVLYSNRSHTYLMTGNLDQAREDAEACIALNPQWPKGYLRLANVDKESGRQVDYLHNLFQAYSRDTSNTSLRDLFQAEFLKAKSASSAK</sequence>
<dbReference type="Proteomes" id="UP001497744">
    <property type="component" value="Unassembled WGS sequence"/>
</dbReference>
<evidence type="ECO:0000313" key="3">
    <source>
        <dbReference type="EMBL" id="GIX61857.1"/>
    </source>
</evidence>
<comment type="caution">
    <text evidence="3">The sequence shown here is derived from an EMBL/GenBank/DDBJ whole genome shotgun (WGS) entry which is preliminary data.</text>
</comment>
<dbReference type="AlphaFoldDB" id="A0AAV4LQH2"/>
<gene>
    <name evidence="3" type="ORF">BcabD6B2_12920</name>
</gene>
<feature type="repeat" description="ANK" evidence="1">
    <location>
        <begin position="183"/>
        <end position="215"/>
    </location>
</feature>
<feature type="repeat" description="ANK" evidence="1">
    <location>
        <begin position="260"/>
        <end position="292"/>
    </location>
</feature>
<dbReference type="PANTHER" id="PTHR46224:SF64">
    <property type="entry name" value="IQ MOTIF AND ANKYRIN REPEAT DOMAIN-CONTAINING PROTEIN 1"/>
    <property type="match status" value="1"/>
</dbReference>
<dbReference type="Pfam" id="PF12796">
    <property type="entry name" value="Ank_2"/>
    <property type="match status" value="2"/>
</dbReference>
<dbReference type="SMART" id="SM00248">
    <property type="entry name" value="ANK"/>
    <property type="match status" value="7"/>
</dbReference>
<dbReference type="InterPro" id="IPR036770">
    <property type="entry name" value="Ankyrin_rpt-contain_sf"/>
</dbReference>
<accession>A0AAV4LQH2</accession>
<protein>
    <submittedName>
        <fullName evidence="3">Ankyrin repeat containing protein / TPR domain-containing protein, putative</fullName>
    </submittedName>
</protein>
<dbReference type="SUPFAM" id="SSF48452">
    <property type="entry name" value="TPR-like"/>
    <property type="match status" value="1"/>
</dbReference>
<evidence type="ECO:0000256" key="2">
    <source>
        <dbReference type="SAM" id="MobiDB-lite"/>
    </source>
</evidence>
<proteinExistence type="predicted"/>